<evidence type="ECO:0000256" key="5">
    <source>
        <dbReference type="ARBA" id="ARBA00023186"/>
    </source>
</evidence>
<protein>
    <recommendedName>
        <fullName evidence="6">Succinate dehydrogenase assembly factor 3</fullName>
        <shortName evidence="6">SDH assembly factor 3</shortName>
        <shortName evidence="6">SDHAF3</shortName>
    </recommendedName>
</protein>
<proteinExistence type="inferred from homology"/>
<dbReference type="GO" id="GO:0005759">
    <property type="term" value="C:mitochondrial matrix"/>
    <property type="evidence" value="ECO:0007669"/>
    <property type="project" value="UniProtKB-SubCell"/>
</dbReference>
<sequence>MPGTHVSRVHSLYRRILQLHWVLPPDLKSLGDQYVKDEFRQHKTIGSDEAQRFLQEQEVMHQLFTEWNLILCIK</sequence>
<organism evidence="7 8">
    <name type="scientific">Urocitellus parryii</name>
    <name type="common">Arctic ground squirrel</name>
    <name type="synonym">Spermophilus parryii</name>
    <dbReference type="NCBI Taxonomy" id="9999"/>
    <lineage>
        <taxon>Eukaryota</taxon>
        <taxon>Metazoa</taxon>
        <taxon>Chordata</taxon>
        <taxon>Craniata</taxon>
        <taxon>Vertebrata</taxon>
        <taxon>Euteleostomi</taxon>
        <taxon>Mammalia</taxon>
        <taxon>Eutheria</taxon>
        <taxon>Euarchontoglires</taxon>
        <taxon>Glires</taxon>
        <taxon>Rodentia</taxon>
        <taxon>Sciuromorpha</taxon>
        <taxon>Sciuridae</taxon>
        <taxon>Xerinae</taxon>
        <taxon>Marmotini</taxon>
        <taxon>Urocitellus</taxon>
    </lineage>
</organism>
<evidence type="ECO:0000256" key="1">
    <source>
        <dbReference type="ARBA" id="ARBA00004305"/>
    </source>
</evidence>
<evidence type="ECO:0000313" key="8">
    <source>
        <dbReference type="Proteomes" id="UP000694417"/>
    </source>
</evidence>
<dbReference type="AlphaFoldDB" id="A0A8D2H627"/>
<dbReference type="Ensembl" id="ENSUPAT00010012295.1">
    <property type="protein sequence ID" value="ENSUPAP00010010687.1"/>
    <property type="gene ID" value="ENSUPAG00010008662.1"/>
</dbReference>
<keyword evidence="3" id="KW-0809">Transit peptide</keyword>
<evidence type="ECO:0000256" key="4">
    <source>
        <dbReference type="ARBA" id="ARBA00023128"/>
    </source>
</evidence>
<evidence type="ECO:0000256" key="2">
    <source>
        <dbReference type="ARBA" id="ARBA00006020"/>
    </source>
</evidence>
<evidence type="ECO:0000256" key="6">
    <source>
        <dbReference type="RuleBase" id="RU368039"/>
    </source>
</evidence>
<evidence type="ECO:0000313" key="7">
    <source>
        <dbReference type="Ensembl" id="ENSUPAP00010010687.1"/>
    </source>
</evidence>
<dbReference type="GO" id="GO:0005758">
    <property type="term" value="C:mitochondrial intermembrane space"/>
    <property type="evidence" value="ECO:0007669"/>
    <property type="project" value="TreeGrafter"/>
</dbReference>
<accession>A0A8D2H627</accession>
<dbReference type="CDD" id="cd20270">
    <property type="entry name" value="Complex1_LYR_SDHAF3_LYRM10"/>
    <property type="match status" value="1"/>
</dbReference>
<keyword evidence="5 6" id="KW-0143">Chaperone</keyword>
<evidence type="ECO:0000256" key="3">
    <source>
        <dbReference type="ARBA" id="ARBA00022946"/>
    </source>
</evidence>
<comment type="subcellular location">
    <subcellularLocation>
        <location evidence="1 6">Mitochondrion matrix</location>
    </subcellularLocation>
</comment>
<comment type="similarity">
    <text evidence="2 6">Belongs to the complex I LYR family. SDHAF3 subfamily.</text>
</comment>
<name>A0A8D2H627_UROPR</name>
<dbReference type="GeneTree" id="ENSGT00940000175476"/>
<comment type="subunit">
    <text evidence="6">Interacts with the iron-sulfur protein subunit within the SDH catalytic dimer.</text>
</comment>
<keyword evidence="8" id="KW-1185">Reference proteome</keyword>
<dbReference type="PANTHER" id="PTHR13137">
    <property type="entry name" value="DC11 ACN9 HOMOLOG"/>
    <property type="match status" value="1"/>
</dbReference>
<dbReference type="InterPro" id="IPR008381">
    <property type="entry name" value="SDHAF3/Sdh7"/>
</dbReference>
<dbReference type="PANTHER" id="PTHR13137:SF6">
    <property type="entry name" value="SUCCINATE DEHYDROGENASE ASSEMBLY FACTOR 3, MITOCHONDRIAL"/>
    <property type="match status" value="1"/>
</dbReference>
<dbReference type="Pfam" id="PF13233">
    <property type="entry name" value="Complex1_LYR_2"/>
    <property type="match status" value="1"/>
</dbReference>
<reference evidence="7" key="1">
    <citation type="submission" date="2025-08" db="UniProtKB">
        <authorList>
            <consortium name="Ensembl"/>
        </authorList>
    </citation>
    <scope>IDENTIFICATION</scope>
</reference>
<dbReference type="GO" id="GO:0034553">
    <property type="term" value="P:mitochondrial respiratory chain complex II assembly"/>
    <property type="evidence" value="ECO:0007669"/>
    <property type="project" value="UniProtKB-UniRule"/>
</dbReference>
<comment type="function">
    <text evidence="6">Plays an essential role in the assembly of succinate dehydrogenase (SDH), an enzyme complex (also referred to as respiratory complex II) that is a component of both the tricarboxylic acid (TCA) cycle and the mitochondrial electron transport chain, and which couples the oxidation of succinate to fumarate with the reduction of ubiquinone (coenzyme Q) to ubiquinol. Promotes maturation of the iron-sulfur protein subunit of the SDH catalytic dimer, protecting it from the deleterious effects of oxidants. May act together with SDHAF1.</text>
</comment>
<dbReference type="Proteomes" id="UP000694417">
    <property type="component" value="Unplaced"/>
</dbReference>
<dbReference type="GO" id="GO:0006105">
    <property type="term" value="P:succinate metabolic process"/>
    <property type="evidence" value="ECO:0007669"/>
    <property type="project" value="TreeGrafter"/>
</dbReference>
<keyword evidence="4 6" id="KW-0496">Mitochondrion</keyword>
<reference evidence="7" key="2">
    <citation type="submission" date="2025-09" db="UniProtKB">
        <authorList>
            <consortium name="Ensembl"/>
        </authorList>
    </citation>
    <scope>IDENTIFICATION</scope>
</reference>